<gene>
    <name evidence="2" type="ORF">PENTCL1PPCAC_16611</name>
</gene>
<comment type="caution">
    <text evidence="2">The sequence shown here is derived from an EMBL/GenBank/DDBJ whole genome shotgun (WGS) entry which is preliminary data.</text>
</comment>
<feature type="non-terminal residue" evidence="2">
    <location>
        <position position="1"/>
    </location>
</feature>
<feature type="transmembrane region" description="Helical" evidence="1">
    <location>
        <begin position="83"/>
        <end position="102"/>
    </location>
</feature>
<dbReference type="PANTHER" id="PTHR34851:SF5">
    <property type="entry name" value="MARVEL DOMAIN-CONTAINING PROTEIN"/>
    <property type="match status" value="1"/>
</dbReference>
<dbReference type="PANTHER" id="PTHR34851">
    <property type="entry name" value="PROTEIN CBG05235-RELATED"/>
    <property type="match status" value="1"/>
</dbReference>
<feature type="transmembrane region" description="Helical" evidence="1">
    <location>
        <begin position="108"/>
        <end position="130"/>
    </location>
</feature>
<name>A0AAV5TJG7_9BILA</name>
<keyword evidence="1" id="KW-0472">Membrane</keyword>
<dbReference type="AlphaFoldDB" id="A0AAV5TJG7"/>
<organism evidence="2 3">
    <name type="scientific">Pristionchus entomophagus</name>
    <dbReference type="NCBI Taxonomy" id="358040"/>
    <lineage>
        <taxon>Eukaryota</taxon>
        <taxon>Metazoa</taxon>
        <taxon>Ecdysozoa</taxon>
        <taxon>Nematoda</taxon>
        <taxon>Chromadorea</taxon>
        <taxon>Rhabditida</taxon>
        <taxon>Rhabditina</taxon>
        <taxon>Diplogasteromorpha</taxon>
        <taxon>Diplogasteroidea</taxon>
        <taxon>Neodiplogasteridae</taxon>
        <taxon>Pristionchus</taxon>
    </lineage>
</organism>
<evidence type="ECO:0000313" key="3">
    <source>
        <dbReference type="Proteomes" id="UP001432027"/>
    </source>
</evidence>
<protein>
    <submittedName>
        <fullName evidence="2">Uncharacterized protein</fullName>
    </submittedName>
</protein>
<accession>A0AAV5TJG7</accession>
<sequence length="154" mass="16984">FSEIMSDRCCFGALSIMAGAKILAVVTILGAVGQLLLIFSGIFHLLLWYKIASVIFGIFGLLVAILVFVACEKQRAALMKPMFAYCIIAPIFYALVTFASLADFFSPYIGTAFTISFVVIASIEVAFFAWSFTVFRNCFKFLVDNESSLMYGEV</sequence>
<dbReference type="Proteomes" id="UP001432027">
    <property type="component" value="Unassembled WGS sequence"/>
</dbReference>
<keyword evidence="1" id="KW-1133">Transmembrane helix</keyword>
<evidence type="ECO:0000256" key="1">
    <source>
        <dbReference type="SAM" id="Phobius"/>
    </source>
</evidence>
<keyword evidence="3" id="KW-1185">Reference proteome</keyword>
<feature type="transmembrane region" description="Helical" evidence="1">
    <location>
        <begin position="22"/>
        <end position="45"/>
    </location>
</feature>
<feature type="transmembrane region" description="Helical" evidence="1">
    <location>
        <begin position="51"/>
        <end position="71"/>
    </location>
</feature>
<reference evidence="2" key="1">
    <citation type="submission" date="2023-10" db="EMBL/GenBank/DDBJ databases">
        <title>Genome assembly of Pristionchus species.</title>
        <authorList>
            <person name="Yoshida K."/>
            <person name="Sommer R.J."/>
        </authorList>
    </citation>
    <scope>NUCLEOTIDE SEQUENCE</scope>
    <source>
        <strain evidence="2">RS0144</strain>
    </source>
</reference>
<keyword evidence="1" id="KW-0812">Transmembrane</keyword>
<proteinExistence type="predicted"/>
<dbReference type="EMBL" id="BTSX01000004">
    <property type="protein sequence ID" value="GMS94436.1"/>
    <property type="molecule type" value="Genomic_DNA"/>
</dbReference>
<evidence type="ECO:0000313" key="2">
    <source>
        <dbReference type="EMBL" id="GMS94436.1"/>
    </source>
</evidence>